<accession>E8V034</accession>
<proteinExistence type="predicted"/>
<feature type="transmembrane region" description="Helical" evidence="2">
    <location>
        <begin position="634"/>
        <end position="655"/>
    </location>
</feature>
<evidence type="ECO:0000256" key="2">
    <source>
        <dbReference type="SAM" id="Phobius"/>
    </source>
</evidence>
<gene>
    <name evidence="3" type="ordered locus">AciPR4_1365</name>
</gene>
<evidence type="ECO:0000313" key="4">
    <source>
        <dbReference type="Proteomes" id="UP000006844"/>
    </source>
</evidence>
<evidence type="ECO:0000313" key="3">
    <source>
        <dbReference type="EMBL" id="ADV82189.1"/>
    </source>
</evidence>
<keyword evidence="2" id="KW-0812">Transmembrane</keyword>
<dbReference type="RefSeq" id="WP_013567922.1">
    <property type="nucleotide sequence ID" value="NC_014963.1"/>
</dbReference>
<sequence length="1257" mass="138385">MYRQVGGSAIFFVLLSALISNVGGVGHGVEKSKLPVGSEQSASSTSAIPVDALEADTHRCSAAEVLRRHLGRAEKMVTVAPEKDNGIVCSDFAFQDLGAVKADANEHQNAIPQNLKTTGLDLTCSPNADKENKGHRCRVLIATLPDPLQSANLLEFDRDLEALQEAVSTAGYDFESMYTPWNLADLEEPKDPKGSREAMHYRRLFGDEPGAMLFHGRPAPDGAQNSPVPRMGSELLMLLLVPESPTYGLNMHAAVEALSAIDQLKSSFNFSTDFSPSTKDGIFWIGPNYSASAAGLYHLAKVKDAQPFYAISGSITSERAISLLKAVRTLKADKSSSTNSTEDVTTAPSDRASLEYLLESGLIGEGKRAPVAVLQENESAYGSEDIHLKPSHEGPEIRTFRYPRGISHVRGLFGKQLTNFKPQNAEAPTAQDSKSLFDFTDALQQPLDSPPEFAAQSPYSNEGVLAAIATSVEHIGAKAIVILATDPLDQLFLARYFHQKVPNARVVLLSAERLLPELRGQYDLDGTLSVSRFPLFDDAFLYAPTVGQSRHSLSFMNSTQEGIFLAALQQIAPLQVFEDEKSHALEKLSLWIGVSSHGSYWPVHRAPPAALPGEHSLRNSYAITNIPEDPLPKLWLIATSIALVCAAVHVFLFLVGGPFHARWRASDRGWIKGFSRHRVLTFYLADNVDASDPSQWRRELGRQYWLLSASTQIVLVLAWLVLPAIVFVSSHDKDPSIPHKLETFLRATDFGVSPFGIVALVILLAACVPCLWLTFSFYLRRFGGTFDMPFWRFVWLPLLSLLWLVFNLVVLFHELADGTVGSLFALRCVHLASGASPLLPLLLASAGLLTAAAVNLNALTLARDRDPQVPLLPPGLGVDAGTMDLCRKRLTDRIECWGFLPPPEGLVLLLGVLLACAVLHPFLLFSSIDGQWMTMLYGYTFITALWTIAWLWVRFIAIWKLLRFLLELLEGSPMRFAFSRLPKVFSLAPIWSYAGLRRTLILPMRWFEYRKVAPRVVTPERAVDQIAGEAKFIDRIVSGLGSDEMLLDRVYVEFSEDQNRYATLLLRHPVLKATWQRGGPDIDTDRASEGSSDPGKATKQLSSVCRDDLPVPCGTSFPSPCEVAVANEYIAMRFGAYVRYVTLQLKNLMTFMSMGLFLLLVAAVSYPFQEPQNIAWSLIVIVAILLFGIGTVLLQMDRDSILSRMSETPPGEVKRGAFLLHMLSVGGLPVLTALSAVFPSMGNVLFSWIQPMLTALH</sequence>
<organism evidence="3 4">
    <name type="scientific">Terriglobus saanensis (strain ATCC BAA-1853 / DSM 23119 / SP1PR4)</name>
    <dbReference type="NCBI Taxonomy" id="401053"/>
    <lineage>
        <taxon>Bacteria</taxon>
        <taxon>Pseudomonadati</taxon>
        <taxon>Acidobacteriota</taxon>
        <taxon>Terriglobia</taxon>
        <taxon>Terriglobales</taxon>
        <taxon>Acidobacteriaceae</taxon>
        <taxon>Terriglobus</taxon>
    </lineage>
</organism>
<feature type="transmembrane region" description="Helical" evidence="2">
    <location>
        <begin position="1148"/>
        <end position="1168"/>
    </location>
</feature>
<dbReference type="AlphaFoldDB" id="E8V034"/>
<feature type="transmembrane region" description="Helical" evidence="2">
    <location>
        <begin position="1217"/>
        <end position="1238"/>
    </location>
</feature>
<dbReference type="eggNOG" id="ENOG5032WSP">
    <property type="taxonomic scope" value="Bacteria"/>
</dbReference>
<keyword evidence="4" id="KW-1185">Reference proteome</keyword>
<dbReference type="EMBL" id="CP002467">
    <property type="protein sequence ID" value="ADV82189.1"/>
    <property type="molecule type" value="Genomic_DNA"/>
</dbReference>
<dbReference type="Proteomes" id="UP000006844">
    <property type="component" value="Chromosome"/>
</dbReference>
<keyword evidence="2" id="KW-0472">Membrane</keyword>
<evidence type="ECO:0000256" key="1">
    <source>
        <dbReference type="SAM" id="MobiDB-lite"/>
    </source>
</evidence>
<feature type="transmembrane region" description="Helical" evidence="2">
    <location>
        <begin position="936"/>
        <end position="957"/>
    </location>
</feature>
<dbReference type="STRING" id="401053.AciPR4_1365"/>
<feature type="transmembrane region" description="Helical" evidence="2">
    <location>
        <begin position="790"/>
        <end position="812"/>
    </location>
</feature>
<dbReference type="KEGG" id="tsa:AciPR4_1365"/>
<reference evidence="3 4" key="1">
    <citation type="journal article" date="2012" name="Stand. Genomic Sci.">
        <title>Complete genome sequence of Terriglobus saanensis type strain SP1PR4(T), an Acidobacteria from tundra soil.</title>
        <authorList>
            <person name="Rawat S.R."/>
            <person name="Mannisto M.K."/>
            <person name="Starovoytov V."/>
            <person name="Goodwin L."/>
            <person name="Nolan M."/>
            <person name="Hauser L."/>
            <person name="Land M."/>
            <person name="Davenport K.W."/>
            <person name="Woyke T."/>
            <person name="Haggblom M.M."/>
        </authorList>
    </citation>
    <scope>NUCLEOTIDE SEQUENCE</scope>
    <source>
        <strain evidence="4">ATCC BAA-1853 / DSM 23119 / SP1PR4</strain>
    </source>
</reference>
<keyword evidence="2" id="KW-1133">Transmembrane helix</keyword>
<feature type="transmembrane region" description="Helical" evidence="2">
    <location>
        <begin position="1174"/>
        <end position="1196"/>
    </location>
</feature>
<dbReference type="OrthoDB" id="98669at2"/>
<name>E8V034_TERSS</name>
<feature type="transmembrane region" description="Helical" evidence="2">
    <location>
        <begin position="750"/>
        <end position="778"/>
    </location>
</feature>
<feature type="region of interest" description="Disordered" evidence="1">
    <location>
        <begin position="1077"/>
        <end position="1099"/>
    </location>
</feature>
<dbReference type="HOGENOM" id="CLU_265185_0_0_0"/>
<protein>
    <submittedName>
        <fullName evidence="3">Uncharacterized protein</fullName>
    </submittedName>
</protein>
<feature type="transmembrane region" description="Helical" evidence="2">
    <location>
        <begin position="905"/>
        <end position="924"/>
    </location>
</feature>
<feature type="transmembrane region" description="Helical" evidence="2">
    <location>
        <begin position="704"/>
        <end position="730"/>
    </location>
</feature>